<dbReference type="Gene3D" id="3.30.70.1070">
    <property type="entry name" value="Sporulation related repeat"/>
    <property type="match status" value="1"/>
</dbReference>
<dbReference type="RefSeq" id="WP_167176355.1">
    <property type="nucleotide sequence ID" value="NZ_BAAAEJ010000007.1"/>
</dbReference>
<feature type="region of interest" description="Disordered" evidence="1">
    <location>
        <begin position="1"/>
        <end position="53"/>
    </location>
</feature>
<keyword evidence="2" id="KW-0812">Transmembrane</keyword>
<feature type="domain" description="SPOR" evidence="3">
    <location>
        <begin position="199"/>
        <end position="281"/>
    </location>
</feature>
<proteinExistence type="predicted"/>
<keyword evidence="2" id="KW-1133">Transmembrane helix</keyword>
<evidence type="ECO:0000256" key="1">
    <source>
        <dbReference type="SAM" id="MobiDB-lite"/>
    </source>
</evidence>
<dbReference type="EMBL" id="BAAAEJ010000007">
    <property type="protein sequence ID" value="GAA0388987.1"/>
    <property type="molecule type" value="Genomic_DNA"/>
</dbReference>
<keyword evidence="4" id="KW-0131">Cell cycle</keyword>
<evidence type="ECO:0000313" key="5">
    <source>
        <dbReference type="Proteomes" id="UP001500791"/>
    </source>
</evidence>
<keyword evidence="5" id="KW-1185">Reference proteome</keyword>
<gene>
    <name evidence="4" type="primary">ftsN</name>
    <name evidence="4" type="ORF">GCM10009093_14560</name>
</gene>
<dbReference type="PROSITE" id="PS51724">
    <property type="entry name" value="SPOR"/>
    <property type="match status" value="1"/>
</dbReference>
<organism evidence="4 5">
    <name type="scientific">Brevundimonas terrae</name>
    <dbReference type="NCBI Taxonomy" id="363631"/>
    <lineage>
        <taxon>Bacteria</taxon>
        <taxon>Pseudomonadati</taxon>
        <taxon>Pseudomonadota</taxon>
        <taxon>Alphaproteobacteria</taxon>
        <taxon>Caulobacterales</taxon>
        <taxon>Caulobacteraceae</taxon>
        <taxon>Brevundimonas</taxon>
    </lineage>
</organism>
<sequence>MSYDDDNRGYPQNGQQNGRDQGRDRGAYTPPTGDDDLPFNRSGYDPRRAPASKSPPLTLIISAVVLLLLVVAVALFYRSGLRSSTDAPPAVGTPVETMKVESPLDAQPVDPEEGIRVYRDTAAPEGVTPTLTPGPEEVLPRPAPSLEAPAPVSATPPPAPKAVTQPAPVTTAPAPVKAAPVTTAPAAPKAAAPAAPAPAAASGSSRVQIGAFSSRAIADQQYASVAGRHGQYASGATKGIEAVTLPNGNTVYRTTFNGLSRERANAFCAAIKSSGGDCLVR</sequence>
<keyword evidence="4" id="KW-0132">Cell division</keyword>
<keyword evidence="2" id="KW-0472">Membrane</keyword>
<feature type="region of interest" description="Disordered" evidence="1">
    <location>
        <begin position="123"/>
        <end position="174"/>
    </location>
</feature>
<accession>A0ABP3I4F2</accession>
<name>A0ABP3I4F2_9CAUL</name>
<evidence type="ECO:0000256" key="2">
    <source>
        <dbReference type="SAM" id="Phobius"/>
    </source>
</evidence>
<feature type="transmembrane region" description="Helical" evidence="2">
    <location>
        <begin position="57"/>
        <end position="77"/>
    </location>
</feature>
<protein>
    <submittedName>
        <fullName evidence="4">Cell division protein FtsN</fullName>
    </submittedName>
</protein>
<reference evidence="5" key="1">
    <citation type="journal article" date="2019" name="Int. J. Syst. Evol. Microbiol.">
        <title>The Global Catalogue of Microorganisms (GCM) 10K type strain sequencing project: providing services to taxonomists for standard genome sequencing and annotation.</title>
        <authorList>
            <consortium name="The Broad Institute Genomics Platform"/>
            <consortium name="The Broad Institute Genome Sequencing Center for Infectious Disease"/>
            <person name="Wu L."/>
            <person name="Ma J."/>
        </authorList>
    </citation>
    <scope>NUCLEOTIDE SEQUENCE [LARGE SCALE GENOMIC DNA]</scope>
    <source>
        <strain evidence="5">JCM 13476</strain>
    </source>
</reference>
<dbReference type="InterPro" id="IPR007730">
    <property type="entry name" value="SPOR-like_dom"/>
</dbReference>
<feature type="compositionally biased region" description="Low complexity" evidence="1">
    <location>
        <begin position="161"/>
        <end position="174"/>
    </location>
</feature>
<evidence type="ECO:0000259" key="3">
    <source>
        <dbReference type="PROSITE" id="PS51724"/>
    </source>
</evidence>
<evidence type="ECO:0000313" key="4">
    <source>
        <dbReference type="EMBL" id="GAA0388987.1"/>
    </source>
</evidence>
<dbReference type="Pfam" id="PF05036">
    <property type="entry name" value="SPOR"/>
    <property type="match status" value="1"/>
</dbReference>
<dbReference type="InterPro" id="IPR036680">
    <property type="entry name" value="SPOR-like_sf"/>
</dbReference>
<dbReference type="Proteomes" id="UP001500791">
    <property type="component" value="Unassembled WGS sequence"/>
</dbReference>
<comment type="caution">
    <text evidence="4">The sequence shown here is derived from an EMBL/GenBank/DDBJ whole genome shotgun (WGS) entry which is preliminary data.</text>
</comment>
<dbReference type="GO" id="GO:0051301">
    <property type="term" value="P:cell division"/>
    <property type="evidence" value="ECO:0007669"/>
    <property type="project" value="UniProtKB-KW"/>
</dbReference>